<protein>
    <submittedName>
        <fullName evidence="2">Uncharacterized protein</fullName>
    </submittedName>
</protein>
<keyword evidence="1" id="KW-0732">Signal</keyword>
<feature type="chain" id="PRO_5025390576" evidence="1">
    <location>
        <begin position="43"/>
        <end position="71"/>
    </location>
</feature>
<keyword evidence="3" id="KW-1185">Reference proteome</keyword>
<proteinExistence type="predicted"/>
<organism evidence="2 3">
    <name type="scientific">Byssothecium circinans</name>
    <dbReference type="NCBI Taxonomy" id="147558"/>
    <lineage>
        <taxon>Eukaryota</taxon>
        <taxon>Fungi</taxon>
        <taxon>Dikarya</taxon>
        <taxon>Ascomycota</taxon>
        <taxon>Pezizomycotina</taxon>
        <taxon>Dothideomycetes</taxon>
        <taxon>Pleosporomycetidae</taxon>
        <taxon>Pleosporales</taxon>
        <taxon>Massarineae</taxon>
        <taxon>Massarinaceae</taxon>
        <taxon>Byssothecium</taxon>
    </lineage>
</organism>
<evidence type="ECO:0000256" key="1">
    <source>
        <dbReference type="SAM" id="SignalP"/>
    </source>
</evidence>
<dbReference type="EMBL" id="ML976981">
    <property type="protein sequence ID" value="KAF1961302.1"/>
    <property type="molecule type" value="Genomic_DNA"/>
</dbReference>
<accession>A0A6A5UBX3</accession>
<dbReference type="AlphaFoldDB" id="A0A6A5UBX3"/>
<evidence type="ECO:0000313" key="3">
    <source>
        <dbReference type="Proteomes" id="UP000800035"/>
    </source>
</evidence>
<sequence>MLTVAHLRPLPLTPVIHQSCHSILHWPSLYLILALLLPHLLPQEPAISSCFVPGPRAVFLPQLPIPILLDE</sequence>
<gene>
    <name evidence="2" type="ORF">CC80DRAFT_235078</name>
</gene>
<name>A0A6A5UBX3_9PLEO</name>
<evidence type="ECO:0000313" key="2">
    <source>
        <dbReference type="EMBL" id="KAF1961302.1"/>
    </source>
</evidence>
<dbReference type="Proteomes" id="UP000800035">
    <property type="component" value="Unassembled WGS sequence"/>
</dbReference>
<reference evidence="2" key="1">
    <citation type="journal article" date="2020" name="Stud. Mycol.">
        <title>101 Dothideomycetes genomes: a test case for predicting lifestyles and emergence of pathogens.</title>
        <authorList>
            <person name="Haridas S."/>
            <person name="Albert R."/>
            <person name="Binder M."/>
            <person name="Bloem J."/>
            <person name="Labutti K."/>
            <person name="Salamov A."/>
            <person name="Andreopoulos B."/>
            <person name="Baker S."/>
            <person name="Barry K."/>
            <person name="Bills G."/>
            <person name="Bluhm B."/>
            <person name="Cannon C."/>
            <person name="Castanera R."/>
            <person name="Culley D."/>
            <person name="Daum C."/>
            <person name="Ezra D."/>
            <person name="Gonzalez J."/>
            <person name="Henrissat B."/>
            <person name="Kuo A."/>
            <person name="Liang C."/>
            <person name="Lipzen A."/>
            <person name="Lutzoni F."/>
            <person name="Magnuson J."/>
            <person name="Mondo S."/>
            <person name="Nolan M."/>
            <person name="Ohm R."/>
            <person name="Pangilinan J."/>
            <person name="Park H.-J."/>
            <person name="Ramirez L."/>
            <person name="Alfaro M."/>
            <person name="Sun H."/>
            <person name="Tritt A."/>
            <person name="Yoshinaga Y."/>
            <person name="Zwiers L.-H."/>
            <person name="Turgeon B."/>
            <person name="Goodwin S."/>
            <person name="Spatafora J."/>
            <person name="Crous P."/>
            <person name="Grigoriev I."/>
        </authorList>
    </citation>
    <scope>NUCLEOTIDE SEQUENCE</scope>
    <source>
        <strain evidence="2">CBS 675.92</strain>
    </source>
</reference>
<feature type="signal peptide" evidence="1">
    <location>
        <begin position="1"/>
        <end position="42"/>
    </location>
</feature>